<sequence length="388" mass="45297">LEPRRTKCQLSTEQYTNIECRFHCFKLQINGKKGNINANSETTQINSVDQLIQYSFSENKKSYFDISEQEKVSMQKNVIAEDVDDFIGRMTSMGKSQMMADHDNMHRKQRHIFSFTENLMKNRYKNIVLFDEGAVILSTGKRDKSSDTYIHATNIKTKFGNYVLAQSPKPETLNDWYRMIWQLNIAVIVCLIPLSTKEDCAKYFERKVGKKLKHKRFTIRTMTTRREEDCNIYELKFSNKDFKEDDRMIHLINFTKWKIIVRPPEPRKFLAMMRSVWATEASANSVGDDKTSSPTLVHGVTGTRRTGTYVIMSMLCRQMSEHHQISLLKVCSRVRHFRYSVMRNRICFTVLLESVLVFAADQGLVDRSNVDFQNAIKNIRNAVTIEEQ</sequence>
<accession>A0A915BNU2</accession>
<organism evidence="3 5">
    <name type="scientific">Parascaris univalens</name>
    <name type="common">Nematode worm</name>
    <dbReference type="NCBI Taxonomy" id="6257"/>
    <lineage>
        <taxon>Eukaryota</taxon>
        <taxon>Metazoa</taxon>
        <taxon>Ecdysozoa</taxon>
        <taxon>Nematoda</taxon>
        <taxon>Chromadorea</taxon>
        <taxon>Rhabditida</taxon>
        <taxon>Spirurina</taxon>
        <taxon>Ascaridomorpha</taxon>
        <taxon>Ascaridoidea</taxon>
        <taxon>Ascarididae</taxon>
        <taxon>Parascaris</taxon>
    </lineage>
</organism>
<dbReference type="GO" id="GO:0004725">
    <property type="term" value="F:protein tyrosine phosphatase activity"/>
    <property type="evidence" value="ECO:0007669"/>
    <property type="project" value="InterPro"/>
</dbReference>
<protein>
    <submittedName>
        <fullName evidence="4 5">Tyrosine-protein phosphatase domain-containing protein</fullName>
    </submittedName>
</protein>
<dbReference type="InterPro" id="IPR029021">
    <property type="entry name" value="Prot-tyrosine_phosphatase-like"/>
</dbReference>
<dbReference type="SMART" id="SM00404">
    <property type="entry name" value="PTPc_motif"/>
    <property type="match status" value="1"/>
</dbReference>
<dbReference type="InterPro" id="IPR000387">
    <property type="entry name" value="Tyr_Pase_dom"/>
</dbReference>
<dbReference type="InterPro" id="IPR003595">
    <property type="entry name" value="Tyr_Pase_cat"/>
</dbReference>
<dbReference type="Pfam" id="PF00102">
    <property type="entry name" value="Y_phosphatase"/>
    <property type="match status" value="1"/>
</dbReference>
<dbReference type="Gene3D" id="3.90.190.10">
    <property type="entry name" value="Protein tyrosine phosphatase superfamily"/>
    <property type="match status" value="1"/>
</dbReference>
<evidence type="ECO:0000313" key="3">
    <source>
        <dbReference type="Proteomes" id="UP000887569"/>
    </source>
</evidence>
<evidence type="ECO:0000313" key="4">
    <source>
        <dbReference type="WBParaSite" id="PgR049_g043_t05"/>
    </source>
</evidence>
<evidence type="ECO:0000313" key="5">
    <source>
        <dbReference type="WBParaSite" id="PgR049_g043_t06"/>
    </source>
</evidence>
<dbReference type="SUPFAM" id="SSF52799">
    <property type="entry name" value="(Phosphotyrosine protein) phosphatases II"/>
    <property type="match status" value="1"/>
</dbReference>
<name>A0A915BNU2_PARUN</name>
<dbReference type="PROSITE" id="PS50055">
    <property type="entry name" value="TYR_PHOSPHATASE_PTP"/>
    <property type="match status" value="1"/>
</dbReference>
<proteinExistence type="predicted"/>
<dbReference type="CDD" id="cd00047">
    <property type="entry name" value="PTPc"/>
    <property type="match status" value="1"/>
</dbReference>
<dbReference type="Proteomes" id="UP000887569">
    <property type="component" value="Unplaced"/>
</dbReference>
<feature type="domain" description="Tyrosine specific protein phosphatases" evidence="2">
    <location>
        <begin position="267"/>
        <end position="349"/>
    </location>
</feature>
<dbReference type="PANTHER" id="PTHR46163">
    <property type="entry name" value="TYROSINE-PROTEIN PHOSPHATASE-RELATED"/>
    <property type="match status" value="1"/>
</dbReference>
<keyword evidence="3" id="KW-1185">Reference proteome</keyword>
<dbReference type="AlphaFoldDB" id="A0A915BNU2"/>
<dbReference type="WBParaSite" id="PgR049_g043_t06">
    <property type="protein sequence ID" value="PgR049_g043_t06"/>
    <property type="gene ID" value="PgR049_g043"/>
</dbReference>
<evidence type="ECO:0000259" key="1">
    <source>
        <dbReference type="PROSITE" id="PS50055"/>
    </source>
</evidence>
<dbReference type="PRINTS" id="PR00700">
    <property type="entry name" value="PRTYPHPHTASE"/>
</dbReference>
<evidence type="ECO:0000259" key="2">
    <source>
        <dbReference type="PROSITE" id="PS50056"/>
    </source>
</evidence>
<dbReference type="InterPro" id="IPR000242">
    <property type="entry name" value="PTP_cat"/>
</dbReference>
<dbReference type="SMART" id="SM00194">
    <property type="entry name" value="PTPc"/>
    <property type="match status" value="1"/>
</dbReference>
<dbReference type="PROSITE" id="PS50056">
    <property type="entry name" value="TYR_PHOSPHATASE_2"/>
    <property type="match status" value="1"/>
</dbReference>
<dbReference type="PANTHER" id="PTHR46163:SF24">
    <property type="entry name" value="PROTEIN-TYROSINE PHOSPHATASE CATALYTIC DOMAIN-CONTAINING PROTEIN-RELATED"/>
    <property type="match status" value="1"/>
</dbReference>
<feature type="domain" description="Tyrosine-protein phosphatase" evidence="1">
    <location>
        <begin position="117"/>
        <end position="358"/>
    </location>
</feature>
<dbReference type="WBParaSite" id="PgR049_g043_t05">
    <property type="protein sequence ID" value="PgR049_g043_t05"/>
    <property type="gene ID" value="PgR049_g043"/>
</dbReference>
<dbReference type="InterPro" id="IPR052782">
    <property type="entry name" value="Oocyte-zygote_transition_reg"/>
</dbReference>
<reference evidence="4 5" key="1">
    <citation type="submission" date="2022-11" db="UniProtKB">
        <authorList>
            <consortium name="WormBaseParasite"/>
        </authorList>
    </citation>
    <scope>IDENTIFICATION</scope>
</reference>